<evidence type="ECO:0000313" key="7">
    <source>
        <dbReference type="Proteomes" id="UP000014160"/>
    </source>
</evidence>
<dbReference type="OrthoDB" id="2365732at2"/>
<name>R2XTE5_9ENTE</name>
<evidence type="ECO:0000259" key="3">
    <source>
        <dbReference type="Pfam" id="PF05043"/>
    </source>
</evidence>
<dbReference type="PANTHER" id="PTHR30185">
    <property type="entry name" value="CRYPTIC BETA-GLUCOSIDE BGL OPERON ANTITERMINATOR"/>
    <property type="match status" value="1"/>
</dbReference>
<protein>
    <recommendedName>
        <fullName evidence="3">Mga helix-turn-helix domain-containing protein</fullName>
    </recommendedName>
</protein>
<dbReference type="Gene3D" id="1.10.10.10">
    <property type="entry name" value="Winged helix-like DNA-binding domain superfamily/Winged helix DNA-binding domain"/>
    <property type="match status" value="1"/>
</dbReference>
<keyword evidence="1" id="KW-0805">Transcription regulation</keyword>
<dbReference type="Pfam" id="PF05043">
    <property type="entry name" value="Mga"/>
    <property type="match status" value="1"/>
</dbReference>
<proteinExistence type="predicted"/>
<dbReference type="InterPro" id="IPR050661">
    <property type="entry name" value="BglG_antiterminators"/>
</dbReference>
<feature type="domain" description="Mga helix-turn-helix" evidence="3">
    <location>
        <begin position="86"/>
        <end position="170"/>
    </location>
</feature>
<reference evidence="5 7" key="2">
    <citation type="submission" date="2013-03" db="EMBL/GenBank/DDBJ databases">
        <title>The Genome Sequence of Enterococcus gilvus ATCC BAA-350 (PacBio/Illumina hybrid assembly).</title>
        <authorList>
            <consortium name="The Broad Institute Genomics Platform"/>
            <consortium name="The Broad Institute Genome Sequencing Center for Infectious Disease"/>
            <person name="Earl A."/>
            <person name="Russ C."/>
            <person name="Gilmore M."/>
            <person name="Surin D."/>
            <person name="Walker B."/>
            <person name="Young S."/>
            <person name="Zeng Q."/>
            <person name="Gargeya S."/>
            <person name="Fitzgerald M."/>
            <person name="Haas B."/>
            <person name="Abouelleil A."/>
            <person name="Allen A.W."/>
            <person name="Alvarado L."/>
            <person name="Arachchi H.M."/>
            <person name="Berlin A.M."/>
            <person name="Chapman S.B."/>
            <person name="Gainer-Dewar J."/>
            <person name="Goldberg J."/>
            <person name="Griggs A."/>
            <person name="Gujja S."/>
            <person name="Hansen M."/>
            <person name="Howarth C."/>
            <person name="Imamovic A."/>
            <person name="Ireland A."/>
            <person name="Larimer J."/>
            <person name="McCowan C."/>
            <person name="Murphy C."/>
            <person name="Pearson M."/>
            <person name="Poon T.W."/>
            <person name="Priest M."/>
            <person name="Roberts A."/>
            <person name="Saif S."/>
            <person name="Shea T."/>
            <person name="Sisk P."/>
            <person name="Sykes S."/>
            <person name="Wortman J."/>
            <person name="Nusbaum C."/>
            <person name="Birren B."/>
        </authorList>
    </citation>
    <scope>NUCLEOTIDE SEQUENCE [LARGE SCALE GENOMIC DNA]</scope>
    <source>
        <strain evidence="5 7">ATCC BAA-350</strain>
    </source>
</reference>
<accession>R2XTE5</accession>
<evidence type="ECO:0000313" key="4">
    <source>
        <dbReference type="EMBL" id="EOI57798.1"/>
    </source>
</evidence>
<keyword evidence="7" id="KW-1185">Reference proteome</keyword>
<dbReference type="RefSeq" id="WP_010779222.1">
    <property type="nucleotide sequence ID" value="NZ_ASWH01000002.1"/>
</dbReference>
<dbReference type="Proteomes" id="UP000014160">
    <property type="component" value="Unassembled WGS sequence"/>
</dbReference>
<sequence length="510" mass="59859">MERKDFFESLFDRKTFYQRRMLLLLNSTNGRWVSSEWLGDQLGLSKRTTLNTINDLANQVAVFRPDQFTFELSKSRGVSLNVENDADIYELITFIVKQCATVGMLESLLTEEFESVKSYAMRHFISESTVRRDLNKIQELLANYSIEIGRERAKLLGEEHQIRMFMGIFYWSVYRGSSWPFKYVDERLMETFVEDLLNNEATVYPKIPLGHKKQMAYLFAEATIRTRKGNFVQMTPAFAKSLKQSFLYPCFERRIGELHGIVNDKHSEIPFFFAAWLVLPETMDILKKEILARSLAKLADEKGPIYLATDLMMTRFQEVFRPIEEEEQVRFRAYVTGSHYFAYYFKGFNTDVTGNTYRHTFFKRYPKLVAKTRRFITDLYRESRNPIFLEVDYLLISYLRNIFFLDEPCQYEVPIHVMIESDMSGLLMEKFIQQINGYFSYLYNLKFHDVFDCHELPVDVLLTTGNMAELCRVYPDAETVVVSKALSIVDMSRINDVLEGVSVKKYGDDC</sequence>
<gene>
    <name evidence="5" type="ORF">I592_03588</name>
    <name evidence="4" type="ORF">UKC_00773</name>
</gene>
<dbReference type="PANTHER" id="PTHR30185:SF13">
    <property type="entry name" value="LICABCH OPERON REGULATOR-RELATED"/>
    <property type="match status" value="1"/>
</dbReference>
<keyword evidence="2" id="KW-0804">Transcription</keyword>
<dbReference type="Proteomes" id="UP000013750">
    <property type="component" value="Unassembled WGS sequence"/>
</dbReference>
<organism evidence="4 6">
    <name type="scientific">Enterococcus gilvus ATCC BAA-350</name>
    <dbReference type="NCBI Taxonomy" id="1158614"/>
    <lineage>
        <taxon>Bacteria</taxon>
        <taxon>Bacillati</taxon>
        <taxon>Bacillota</taxon>
        <taxon>Bacilli</taxon>
        <taxon>Lactobacillales</taxon>
        <taxon>Enterococcaceae</taxon>
        <taxon>Enterococcus</taxon>
    </lineage>
</organism>
<evidence type="ECO:0000313" key="5">
    <source>
        <dbReference type="EMBL" id="EOW79448.1"/>
    </source>
</evidence>
<evidence type="ECO:0000313" key="6">
    <source>
        <dbReference type="Proteomes" id="UP000013750"/>
    </source>
</evidence>
<reference evidence="4 6" key="1">
    <citation type="submission" date="2013-02" db="EMBL/GenBank/DDBJ databases">
        <title>The Genome Sequence of Enterococcus gilvus ATCC BAA-350.</title>
        <authorList>
            <consortium name="The Broad Institute Genome Sequencing Platform"/>
            <consortium name="The Broad Institute Genome Sequencing Center for Infectious Disease"/>
            <person name="Earl A.M."/>
            <person name="Gilmore M.S."/>
            <person name="Lebreton F."/>
            <person name="Walker B."/>
            <person name="Young S.K."/>
            <person name="Zeng Q."/>
            <person name="Gargeya S."/>
            <person name="Fitzgerald M."/>
            <person name="Haas B."/>
            <person name="Abouelleil A."/>
            <person name="Alvarado L."/>
            <person name="Arachchi H.M."/>
            <person name="Berlin A.M."/>
            <person name="Chapman S.B."/>
            <person name="Dewar J."/>
            <person name="Goldberg J."/>
            <person name="Griggs A."/>
            <person name="Gujja S."/>
            <person name="Hansen M."/>
            <person name="Howarth C."/>
            <person name="Imamovic A."/>
            <person name="Larimer J."/>
            <person name="McCowan C."/>
            <person name="Murphy C."/>
            <person name="Neiman D."/>
            <person name="Pearson M."/>
            <person name="Priest M."/>
            <person name="Roberts A."/>
            <person name="Saif S."/>
            <person name="Shea T."/>
            <person name="Sisk P."/>
            <person name="Sykes S."/>
            <person name="Wortman J."/>
            <person name="Nusbaum C."/>
            <person name="Birren B."/>
        </authorList>
    </citation>
    <scope>NUCLEOTIDE SEQUENCE [LARGE SCALE GENOMIC DNA]</scope>
    <source>
        <strain evidence="4 6">ATCC BAA-350</strain>
    </source>
</reference>
<dbReference type="eggNOG" id="COG3711">
    <property type="taxonomic scope" value="Bacteria"/>
</dbReference>
<evidence type="ECO:0000256" key="1">
    <source>
        <dbReference type="ARBA" id="ARBA00023015"/>
    </source>
</evidence>
<dbReference type="EMBL" id="ASWH01000002">
    <property type="protein sequence ID" value="EOW79448.1"/>
    <property type="molecule type" value="Genomic_DNA"/>
</dbReference>
<dbReference type="AlphaFoldDB" id="R2XTE5"/>
<evidence type="ECO:0000256" key="2">
    <source>
        <dbReference type="ARBA" id="ARBA00023163"/>
    </source>
</evidence>
<comment type="caution">
    <text evidence="4">The sequence shown here is derived from an EMBL/GenBank/DDBJ whole genome shotgun (WGS) entry which is preliminary data.</text>
</comment>
<dbReference type="PATRIC" id="fig|1158614.3.peg.802"/>
<dbReference type="InterPro" id="IPR036388">
    <property type="entry name" value="WH-like_DNA-bd_sf"/>
</dbReference>
<dbReference type="EMBL" id="AJDQ01000004">
    <property type="protein sequence ID" value="EOI57798.1"/>
    <property type="molecule type" value="Genomic_DNA"/>
</dbReference>
<dbReference type="InterPro" id="IPR007737">
    <property type="entry name" value="Mga_HTH"/>
</dbReference>
<dbReference type="HOGENOM" id="CLU_036476_3_0_9"/>